<proteinExistence type="predicted"/>
<reference evidence="1 2" key="2">
    <citation type="submission" date="2017-10" db="EMBL/GenBank/DDBJ databases">
        <title>Extensive intraspecific genome diversity in a model arbuscular mycorrhizal fungus.</title>
        <authorList>
            <person name="Chen E.C.H."/>
            <person name="Morin E."/>
            <person name="Baudet D."/>
            <person name="Noel J."/>
            <person name="Ndikumana S."/>
            <person name="Charron P."/>
            <person name="St-Onge C."/>
            <person name="Giorgi J."/>
            <person name="Grigoriev I.V."/>
            <person name="Roux C."/>
            <person name="Martin F.M."/>
            <person name="Corradi N."/>
        </authorList>
    </citation>
    <scope>NUCLEOTIDE SEQUENCE [LARGE SCALE GENOMIC DNA]</scope>
    <source>
        <strain evidence="1 2">C2</strain>
    </source>
</reference>
<accession>A0A2N1M8W6</accession>
<gene>
    <name evidence="1" type="ORF">RhiirC2_347831</name>
</gene>
<evidence type="ECO:0000313" key="1">
    <source>
        <dbReference type="EMBL" id="PKK58077.1"/>
    </source>
</evidence>
<sequence length="333" mass="38546">MTEVDFNKFTEVFQQLKDNKKWILKSGKVVEDELYKFGMRCHYEHLCHSFVVDPDDRSFIEEKVFTESELQEIRTYKQKPLPDMPQDLLEHLGNYQLNTISDLRTQVFKPEAWKLSYNRQNDFDRDWIRNTVDNLIREYEVGSLKRDHLEGWLLSHIWLFIDRVFENIEGVEVIRGESCSLASSARKNRNRNVASVSSMPRKAMGRRGDLIIHCMSREYGCGEAGNLYSGNNGTKILCERGLKTPKMMKDQFDDLCIHMGSKEKEVRKLETIGFIHAGLSVLLLRLDSPAGYIGRITRSKMLTIPSTISEFGKGVLPVIMLAWKAKSLVMLLK</sequence>
<organism evidence="1 2">
    <name type="scientific">Rhizophagus irregularis</name>
    <dbReference type="NCBI Taxonomy" id="588596"/>
    <lineage>
        <taxon>Eukaryota</taxon>
        <taxon>Fungi</taxon>
        <taxon>Fungi incertae sedis</taxon>
        <taxon>Mucoromycota</taxon>
        <taxon>Glomeromycotina</taxon>
        <taxon>Glomeromycetes</taxon>
        <taxon>Glomerales</taxon>
        <taxon>Glomeraceae</taxon>
        <taxon>Rhizophagus</taxon>
    </lineage>
</organism>
<dbReference type="Proteomes" id="UP000233469">
    <property type="component" value="Unassembled WGS sequence"/>
</dbReference>
<comment type="caution">
    <text evidence="1">The sequence shown here is derived from an EMBL/GenBank/DDBJ whole genome shotgun (WGS) entry which is preliminary data.</text>
</comment>
<dbReference type="AlphaFoldDB" id="A0A2N1M8W6"/>
<dbReference type="VEuPathDB" id="FungiDB:RhiirA1_432968"/>
<protein>
    <submittedName>
        <fullName evidence="1">Uncharacterized protein</fullName>
    </submittedName>
</protein>
<dbReference type="VEuPathDB" id="FungiDB:RhiirFUN_002902"/>
<dbReference type="EMBL" id="LLXL01003859">
    <property type="protein sequence ID" value="PKK58077.1"/>
    <property type="molecule type" value="Genomic_DNA"/>
</dbReference>
<evidence type="ECO:0000313" key="2">
    <source>
        <dbReference type="Proteomes" id="UP000233469"/>
    </source>
</evidence>
<name>A0A2N1M8W6_9GLOM</name>
<dbReference type="VEuPathDB" id="FungiDB:FUN_023018"/>
<reference evidence="1 2" key="1">
    <citation type="submission" date="2016-04" db="EMBL/GenBank/DDBJ databases">
        <title>Genome analyses suggest a sexual origin of heterokaryosis in a supposedly ancient asexual fungus.</title>
        <authorList>
            <person name="Ropars J."/>
            <person name="Sedzielewska K."/>
            <person name="Noel J."/>
            <person name="Charron P."/>
            <person name="Farinelli L."/>
            <person name="Marton T."/>
            <person name="Kruger M."/>
            <person name="Pelin A."/>
            <person name="Brachmann A."/>
            <person name="Corradi N."/>
        </authorList>
    </citation>
    <scope>NUCLEOTIDE SEQUENCE [LARGE SCALE GENOMIC DNA]</scope>
    <source>
        <strain evidence="1 2">C2</strain>
    </source>
</reference>